<comment type="subcellular location">
    <subcellularLocation>
        <location evidence="1">Cell membrane</location>
        <topology evidence="1">Multi-pass membrane protein</topology>
    </subcellularLocation>
</comment>
<sequence>MTSLTLRSAANGGNPVCRAWRLLMRILDWLQAPALLAARLYVSFVFFNSGLQSLRDWAGTVWLYENEFHVALLPPHVAAVAGTAGELLLPPLLALGLCGRFGALGLFMVNAVALLSYLYALQAPAILFHVIWGILILVVALWGPGKWSVDHWLQRRRAA</sequence>
<dbReference type="InterPro" id="IPR051907">
    <property type="entry name" value="DoxX-like_oxidoreductase"/>
</dbReference>
<dbReference type="GO" id="GO:0005886">
    <property type="term" value="C:plasma membrane"/>
    <property type="evidence" value="ECO:0007669"/>
    <property type="project" value="UniProtKB-SubCell"/>
</dbReference>
<keyword evidence="3 6" id="KW-0812">Transmembrane</keyword>
<dbReference type="Pfam" id="PF07681">
    <property type="entry name" value="DoxX"/>
    <property type="match status" value="1"/>
</dbReference>
<proteinExistence type="predicted"/>
<feature type="transmembrane region" description="Helical" evidence="6">
    <location>
        <begin position="126"/>
        <end position="147"/>
    </location>
</feature>
<keyword evidence="5 6" id="KW-0472">Membrane</keyword>
<dbReference type="AlphaFoldDB" id="A0A1J5PB07"/>
<evidence type="ECO:0000256" key="5">
    <source>
        <dbReference type="ARBA" id="ARBA00023136"/>
    </source>
</evidence>
<evidence type="ECO:0000256" key="2">
    <source>
        <dbReference type="ARBA" id="ARBA00022475"/>
    </source>
</evidence>
<keyword evidence="4 6" id="KW-1133">Transmembrane helix</keyword>
<keyword evidence="2" id="KW-1003">Cell membrane</keyword>
<evidence type="ECO:0000313" key="7">
    <source>
        <dbReference type="EMBL" id="OIQ68825.1"/>
    </source>
</evidence>
<gene>
    <name evidence="7" type="ORF">GALL_495780</name>
</gene>
<accession>A0A1J5PB07</accession>
<dbReference type="InterPro" id="IPR032808">
    <property type="entry name" value="DoxX"/>
</dbReference>
<evidence type="ECO:0008006" key="8">
    <source>
        <dbReference type="Google" id="ProtNLM"/>
    </source>
</evidence>
<protein>
    <recommendedName>
        <fullName evidence="8">DoxX</fullName>
    </recommendedName>
</protein>
<feature type="transmembrane region" description="Helical" evidence="6">
    <location>
        <begin position="101"/>
        <end position="120"/>
    </location>
</feature>
<evidence type="ECO:0000256" key="3">
    <source>
        <dbReference type="ARBA" id="ARBA00022692"/>
    </source>
</evidence>
<evidence type="ECO:0000256" key="1">
    <source>
        <dbReference type="ARBA" id="ARBA00004651"/>
    </source>
</evidence>
<dbReference type="PANTHER" id="PTHR33452:SF1">
    <property type="entry name" value="INNER MEMBRANE PROTEIN YPHA-RELATED"/>
    <property type="match status" value="1"/>
</dbReference>
<dbReference type="PANTHER" id="PTHR33452">
    <property type="entry name" value="OXIDOREDUCTASE CATD-RELATED"/>
    <property type="match status" value="1"/>
</dbReference>
<name>A0A1J5PB07_9ZZZZ</name>
<organism evidence="7">
    <name type="scientific">mine drainage metagenome</name>
    <dbReference type="NCBI Taxonomy" id="410659"/>
    <lineage>
        <taxon>unclassified sequences</taxon>
        <taxon>metagenomes</taxon>
        <taxon>ecological metagenomes</taxon>
    </lineage>
</organism>
<comment type="caution">
    <text evidence="7">The sequence shown here is derived from an EMBL/GenBank/DDBJ whole genome shotgun (WGS) entry which is preliminary data.</text>
</comment>
<evidence type="ECO:0000256" key="6">
    <source>
        <dbReference type="SAM" id="Phobius"/>
    </source>
</evidence>
<evidence type="ECO:0000256" key="4">
    <source>
        <dbReference type="ARBA" id="ARBA00022989"/>
    </source>
</evidence>
<reference evidence="7" key="1">
    <citation type="submission" date="2016-10" db="EMBL/GenBank/DDBJ databases">
        <title>Sequence of Gallionella enrichment culture.</title>
        <authorList>
            <person name="Poehlein A."/>
            <person name="Muehling M."/>
            <person name="Daniel R."/>
        </authorList>
    </citation>
    <scope>NUCLEOTIDE SEQUENCE</scope>
</reference>
<dbReference type="EMBL" id="MLJW01005083">
    <property type="protein sequence ID" value="OIQ68825.1"/>
    <property type="molecule type" value="Genomic_DNA"/>
</dbReference>